<dbReference type="InterPro" id="IPR006638">
    <property type="entry name" value="Elp3/MiaA/NifB-like_rSAM"/>
</dbReference>
<feature type="domain" description="Radical SAM core" evidence="7">
    <location>
        <begin position="3"/>
        <end position="244"/>
    </location>
</feature>
<dbReference type="InterPro" id="IPR039661">
    <property type="entry name" value="ELP3"/>
</dbReference>
<dbReference type="Gene3D" id="3.80.30.20">
    <property type="entry name" value="tm_1862 like domain"/>
    <property type="match status" value="1"/>
</dbReference>
<dbReference type="SFLD" id="SFLDG01086">
    <property type="entry name" value="elongater_protein-like"/>
    <property type="match status" value="1"/>
</dbReference>
<reference evidence="8 9" key="1">
    <citation type="submission" date="2024-09" db="EMBL/GenBank/DDBJ databases">
        <title>Laminarin stimulates single cell rates of sulfate reduction while oxygen inhibits transcriptomic activity in coastal marine sediment.</title>
        <authorList>
            <person name="Lindsay M."/>
            <person name="Orcutt B."/>
            <person name="Emerson D."/>
            <person name="Stepanauskas R."/>
            <person name="D'Angelo T."/>
        </authorList>
    </citation>
    <scope>NUCLEOTIDE SEQUENCE [LARGE SCALE GENOMIC DNA]</scope>
    <source>
        <strain evidence="8">SAG AM-311-K15</strain>
    </source>
</reference>
<dbReference type="PANTHER" id="PTHR11135:SF0">
    <property type="entry name" value="ELONGATOR COMPLEX PROTEIN 3"/>
    <property type="match status" value="1"/>
</dbReference>
<dbReference type="SFLD" id="SFLDG01082">
    <property type="entry name" value="B12-binding_domain_containing"/>
    <property type="match status" value="1"/>
</dbReference>
<gene>
    <name evidence="8" type="ORF">ACFL27_10550</name>
</gene>
<organism evidence="8 9">
    <name type="scientific">candidate division CSSED10-310 bacterium</name>
    <dbReference type="NCBI Taxonomy" id="2855610"/>
    <lineage>
        <taxon>Bacteria</taxon>
        <taxon>Bacteria division CSSED10-310</taxon>
    </lineage>
</organism>
<dbReference type="InterPro" id="IPR007197">
    <property type="entry name" value="rSAM"/>
</dbReference>
<evidence type="ECO:0000256" key="5">
    <source>
        <dbReference type="ARBA" id="ARBA00023004"/>
    </source>
</evidence>
<evidence type="ECO:0000256" key="2">
    <source>
        <dbReference type="ARBA" id="ARBA00022485"/>
    </source>
</evidence>
<evidence type="ECO:0000256" key="6">
    <source>
        <dbReference type="ARBA" id="ARBA00023014"/>
    </source>
</evidence>
<dbReference type="SUPFAM" id="SSF102114">
    <property type="entry name" value="Radical SAM enzymes"/>
    <property type="match status" value="1"/>
</dbReference>
<dbReference type="CDD" id="cd01335">
    <property type="entry name" value="Radical_SAM"/>
    <property type="match status" value="1"/>
</dbReference>
<dbReference type="PANTHER" id="PTHR11135">
    <property type="entry name" value="HISTONE ACETYLTRANSFERASE-RELATED"/>
    <property type="match status" value="1"/>
</dbReference>
<dbReference type="Pfam" id="PF16199">
    <property type="entry name" value="Radical_SAM_C"/>
    <property type="match status" value="1"/>
</dbReference>
<accession>A0ABV6YWZ8</accession>
<name>A0ABV6YWZ8_UNCC1</name>
<evidence type="ECO:0000259" key="7">
    <source>
        <dbReference type="PROSITE" id="PS51918"/>
    </source>
</evidence>
<keyword evidence="6" id="KW-0411">Iron-sulfur</keyword>
<keyword evidence="2" id="KW-0004">4Fe-4S</keyword>
<evidence type="ECO:0000256" key="1">
    <source>
        <dbReference type="ARBA" id="ARBA00001966"/>
    </source>
</evidence>
<keyword evidence="5" id="KW-0408">Iron</keyword>
<keyword evidence="4" id="KW-0479">Metal-binding</keyword>
<keyword evidence="3" id="KW-0949">S-adenosyl-L-methionine</keyword>
<dbReference type="InterPro" id="IPR058240">
    <property type="entry name" value="rSAM_sf"/>
</dbReference>
<dbReference type="PROSITE" id="PS51918">
    <property type="entry name" value="RADICAL_SAM"/>
    <property type="match status" value="1"/>
</dbReference>
<dbReference type="Pfam" id="PF04055">
    <property type="entry name" value="Radical_SAM"/>
    <property type="match status" value="1"/>
</dbReference>
<proteinExistence type="predicted"/>
<dbReference type="SFLD" id="SFLDS00029">
    <property type="entry name" value="Radical_SAM"/>
    <property type="match status" value="1"/>
</dbReference>
<dbReference type="Proteomes" id="UP001594351">
    <property type="component" value="Unassembled WGS sequence"/>
</dbReference>
<evidence type="ECO:0000313" key="8">
    <source>
        <dbReference type="EMBL" id="MFC1850621.1"/>
    </source>
</evidence>
<dbReference type="EMBL" id="JBHPBY010000111">
    <property type="protein sequence ID" value="MFC1850621.1"/>
    <property type="molecule type" value="Genomic_DNA"/>
</dbReference>
<dbReference type="InterPro" id="IPR023404">
    <property type="entry name" value="rSAM_horseshoe"/>
</dbReference>
<evidence type="ECO:0000256" key="3">
    <source>
        <dbReference type="ARBA" id="ARBA00022691"/>
    </source>
</evidence>
<comment type="cofactor">
    <cofactor evidence="1">
        <name>[4Fe-4S] cluster</name>
        <dbReference type="ChEBI" id="CHEBI:49883"/>
    </cofactor>
</comment>
<comment type="caution">
    <text evidence="8">The sequence shown here is derived from an EMBL/GenBank/DDBJ whole genome shotgun (WGS) entry which is preliminary data.</text>
</comment>
<dbReference type="SMART" id="SM00729">
    <property type="entry name" value="Elp3"/>
    <property type="match status" value="1"/>
</dbReference>
<evidence type="ECO:0000256" key="4">
    <source>
        <dbReference type="ARBA" id="ARBA00022723"/>
    </source>
</evidence>
<dbReference type="InterPro" id="IPR032432">
    <property type="entry name" value="Radical_SAM_C"/>
</dbReference>
<protein>
    <submittedName>
        <fullName evidence="8">Elongator complex protein 3</fullName>
    </submittedName>
</protein>
<sequence length="345" mass="38578">MDSCSTKVTILPFFLPYHGCPTRCSYCNQHITGNAPGQSPESDFVTTISSYLASMKSGKRGSAVEAAFYGGSFTGLPEKIQFFYLEQAQTFLRSGEISALRISTRPDMIDRDTVRMLSEAGVKVVELGVPSLVQDVLDAAQRGHTVADVENATRILRDADIRTGFQLMFGLPRDTRKTMKQTLTGVTALQPDFVRIHPAIVLTGTDLARHYGRGSYKPLTMAKAIAIACQWVTRFQKENIGVIRMGLQAVDVMREQETVVAGPFHPAFGSLVLEALARRKLRHLIKRHNSLRPEVCLEISEWQISQYVGHHSANIMWLKRQFPYLKNIKIVATHDALPEPRIMDM</sequence>
<evidence type="ECO:0000313" key="9">
    <source>
        <dbReference type="Proteomes" id="UP001594351"/>
    </source>
</evidence>
<keyword evidence="9" id="KW-1185">Reference proteome</keyword>